<evidence type="ECO:0000256" key="3">
    <source>
        <dbReference type="ARBA" id="ARBA00022989"/>
    </source>
</evidence>
<dbReference type="InterPro" id="IPR051533">
    <property type="entry name" value="WaaL-like"/>
</dbReference>
<keyword evidence="4 5" id="KW-0472">Membrane</keyword>
<feature type="transmembrane region" description="Helical" evidence="5">
    <location>
        <begin position="197"/>
        <end position="214"/>
    </location>
</feature>
<dbReference type="PANTHER" id="PTHR37422:SF17">
    <property type="entry name" value="O-ANTIGEN LIGASE"/>
    <property type="match status" value="1"/>
</dbReference>
<dbReference type="EMBL" id="CP001791">
    <property type="protein sequence ID" value="ADI00524.1"/>
    <property type="molecule type" value="Genomic_DNA"/>
</dbReference>
<accession>D6Y022</accession>
<protein>
    <recommendedName>
        <fullName evidence="6">O-antigen ligase-related domain-containing protein</fullName>
    </recommendedName>
</protein>
<name>D6Y022_BACIE</name>
<dbReference type="GO" id="GO:0016020">
    <property type="term" value="C:membrane"/>
    <property type="evidence" value="ECO:0007669"/>
    <property type="project" value="UniProtKB-SubCell"/>
</dbReference>
<dbReference type="Proteomes" id="UP000000271">
    <property type="component" value="Chromosome"/>
</dbReference>
<evidence type="ECO:0000256" key="5">
    <source>
        <dbReference type="SAM" id="Phobius"/>
    </source>
</evidence>
<feature type="transmembrane region" description="Helical" evidence="5">
    <location>
        <begin position="174"/>
        <end position="191"/>
    </location>
</feature>
<reference evidence="7" key="1">
    <citation type="submission" date="2009-10" db="EMBL/GenBank/DDBJ databases">
        <title>Complete sequence of Bacillus selenitireducens MLS10.</title>
        <authorList>
            <consortium name="US DOE Joint Genome Institute"/>
            <person name="Lucas S."/>
            <person name="Copeland A."/>
            <person name="Lapidus A."/>
            <person name="Glavina del Rio T."/>
            <person name="Dalin E."/>
            <person name="Tice H."/>
            <person name="Bruce D."/>
            <person name="Goodwin L."/>
            <person name="Pitluck S."/>
            <person name="Sims D."/>
            <person name="Brettin T."/>
            <person name="Detter J.C."/>
            <person name="Han C."/>
            <person name="Larimer F."/>
            <person name="Land M."/>
            <person name="Hauser L."/>
            <person name="Kyrpides N."/>
            <person name="Ovchinnikova G."/>
            <person name="Stolz J."/>
        </authorList>
    </citation>
    <scope>NUCLEOTIDE SEQUENCE [LARGE SCALE GENOMIC DNA]</scope>
    <source>
        <strain evidence="7">MLS10</strain>
    </source>
</reference>
<feature type="transmembrane region" description="Helical" evidence="5">
    <location>
        <begin position="27"/>
        <end position="45"/>
    </location>
</feature>
<dbReference type="AlphaFoldDB" id="D6Y022"/>
<feature type="transmembrane region" description="Helical" evidence="5">
    <location>
        <begin position="78"/>
        <end position="97"/>
    </location>
</feature>
<evidence type="ECO:0000256" key="2">
    <source>
        <dbReference type="ARBA" id="ARBA00022692"/>
    </source>
</evidence>
<dbReference type="eggNOG" id="COG3307">
    <property type="taxonomic scope" value="Bacteria"/>
</dbReference>
<feature type="transmembrane region" description="Helical" evidence="5">
    <location>
        <begin position="343"/>
        <end position="360"/>
    </location>
</feature>
<dbReference type="PANTHER" id="PTHR37422">
    <property type="entry name" value="TEICHURONIC ACID BIOSYNTHESIS PROTEIN TUAE"/>
    <property type="match status" value="1"/>
</dbReference>
<evidence type="ECO:0000313" key="7">
    <source>
        <dbReference type="EMBL" id="ADI00524.1"/>
    </source>
</evidence>
<dbReference type="STRING" id="439292.Bsel_3042"/>
<evidence type="ECO:0000256" key="1">
    <source>
        <dbReference type="ARBA" id="ARBA00004141"/>
    </source>
</evidence>
<organism evidence="7 8">
    <name type="scientific">Bacillus selenitireducens (strain ATCC 700615 / DSM 15326 / MLS10)</name>
    <dbReference type="NCBI Taxonomy" id="439292"/>
    <lineage>
        <taxon>Bacteria</taxon>
        <taxon>Bacillati</taxon>
        <taxon>Bacillota</taxon>
        <taxon>Bacilli</taxon>
        <taxon>Bacillales</taxon>
        <taxon>Bacillaceae</taxon>
        <taxon>Salisediminibacterium</taxon>
    </lineage>
</organism>
<evidence type="ECO:0000259" key="6">
    <source>
        <dbReference type="Pfam" id="PF04932"/>
    </source>
</evidence>
<evidence type="ECO:0000256" key="4">
    <source>
        <dbReference type="ARBA" id="ARBA00023136"/>
    </source>
</evidence>
<dbReference type="RefSeq" id="WP_013173928.1">
    <property type="nucleotide sequence ID" value="NC_014219.1"/>
</dbReference>
<feature type="transmembrane region" description="Helical" evidence="5">
    <location>
        <begin position="307"/>
        <end position="331"/>
    </location>
</feature>
<dbReference type="KEGG" id="bse:Bsel_3042"/>
<gene>
    <name evidence="7" type="ordered locus">Bsel_3042</name>
</gene>
<feature type="transmembrane region" description="Helical" evidence="5">
    <location>
        <begin position="57"/>
        <end position="72"/>
    </location>
</feature>
<keyword evidence="2 5" id="KW-0812">Transmembrane</keyword>
<feature type="transmembrane region" description="Helical" evidence="5">
    <location>
        <begin position="140"/>
        <end position="162"/>
    </location>
</feature>
<comment type="subcellular location">
    <subcellularLocation>
        <location evidence="1">Membrane</location>
        <topology evidence="1">Multi-pass membrane protein</topology>
    </subcellularLocation>
</comment>
<proteinExistence type="predicted"/>
<evidence type="ECO:0000313" key="8">
    <source>
        <dbReference type="Proteomes" id="UP000000271"/>
    </source>
</evidence>
<dbReference type="InterPro" id="IPR007016">
    <property type="entry name" value="O-antigen_ligase-rel_domated"/>
</dbReference>
<feature type="transmembrane region" description="Helical" evidence="5">
    <location>
        <begin position="234"/>
        <end position="254"/>
    </location>
</feature>
<dbReference type="OrthoDB" id="2990877at2"/>
<feature type="transmembrane region" description="Helical" evidence="5">
    <location>
        <begin position="109"/>
        <end position="128"/>
    </location>
</feature>
<keyword evidence="8" id="KW-1185">Reference proteome</keyword>
<feature type="domain" description="O-antigen ligase-related" evidence="6">
    <location>
        <begin position="180"/>
        <end position="323"/>
    </location>
</feature>
<dbReference type="Pfam" id="PF04932">
    <property type="entry name" value="Wzy_C"/>
    <property type="match status" value="1"/>
</dbReference>
<sequence length="391" mass="43972">MKVLTILLSLLYFSGLAYTITEFRPFQTPILIGALIGICVMVLILKRNLIFSKPVTVLFYLYILSCVIASWINADFQILLASGIQLSIFVTLTNVLPSMVNNVQGLFRVIVVSLLFSHLPVFIIPILLNGIDRVPYQGMLYNPNSLGTAVISLVALSLSLILSELQMKRFKSKIMISSLLLFVTSSTLVILSNSRTAFLTLAALIVLFILLKYLSKESFISLFVWRKSMIKQNLFTTIIITSSIVLIYNTAFLYNNVISKFERNLNAGDVTARRGDIWLQTIAEAQLFGHGRDYFSGSVGTAAHNTFISILGQFGIVPVLIFILFLLYVSYKAIKFSNCSNCNYRYVPIFFIMTFVMLSMGESMMLKSSMFLLFSVIGMSIKYQIEFESNK</sequence>
<keyword evidence="3 5" id="KW-1133">Transmembrane helix</keyword>
<dbReference type="HOGENOM" id="CLU_757618_0_0_9"/>